<gene>
    <name evidence="3" type="ORF">SGRAN_0326</name>
</gene>
<name>A0AA86GJL1_9SPHN</name>
<dbReference type="Proteomes" id="UP000058599">
    <property type="component" value="Chromosome"/>
</dbReference>
<evidence type="ECO:0000259" key="2">
    <source>
        <dbReference type="Pfam" id="PF03981"/>
    </source>
</evidence>
<keyword evidence="4" id="KW-1185">Reference proteome</keyword>
<dbReference type="KEGG" id="sgi:SGRAN_0326"/>
<sequence>MISLRKLFRPDPDPREARRPLWQAVVATARAPHWYVEGGVPDTLDGRFDMISLVLALVLHRIDEEPEQTIAGVQLTELFVADMDGQMRQIGFGDMVVGKQVGRMMGALGGRLGAYAAPDGSPELRAALVRNLWRGQAPAEAALAHVEAQVAALRTGLAAMPVAALIAADRLPGDAAGDGA</sequence>
<dbReference type="EMBL" id="CP012199">
    <property type="protein sequence ID" value="AMG72723.1"/>
    <property type="molecule type" value="Genomic_DNA"/>
</dbReference>
<organism evidence="3 4">
    <name type="scientific">Sphingopyxis granuli</name>
    <dbReference type="NCBI Taxonomy" id="267128"/>
    <lineage>
        <taxon>Bacteria</taxon>
        <taxon>Pseudomonadati</taxon>
        <taxon>Pseudomonadota</taxon>
        <taxon>Alphaproteobacteria</taxon>
        <taxon>Sphingomonadales</taxon>
        <taxon>Sphingomonadaceae</taxon>
        <taxon>Sphingopyxis</taxon>
    </lineage>
</organism>
<comment type="similarity">
    <text evidence="1">Belongs to the UPF0174 family.</text>
</comment>
<evidence type="ECO:0000256" key="1">
    <source>
        <dbReference type="ARBA" id="ARBA00006436"/>
    </source>
</evidence>
<dbReference type="Pfam" id="PF03981">
    <property type="entry name" value="Ubiq_cyt_C_chap"/>
    <property type="match status" value="1"/>
</dbReference>
<evidence type="ECO:0000313" key="3">
    <source>
        <dbReference type="EMBL" id="AMG72723.1"/>
    </source>
</evidence>
<reference evidence="3 4" key="1">
    <citation type="journal article" date="2016" name="BMC Genomics">
        <title>Genomic analysis of the nitrate-respiring Sphingopyxis granuli (formerly Sphingomonas macrogoltabida) strain TFA.</title>
        <authorList>
            <person name="Garcia-Romero I."/>
            <person name="Perez-Pulido A.J."/>
            <person name="Gonzalez-Flores Y.E."/>
            <person name="Reyes-Ramirez F."/>
            <person name="Santero E."/>
            <person name="Floriano B."/>
        </authorList>
    </citation>
    <scope>NUCLEOTIDE SEQUENCE [LARGE SCALE GENOMIC DNA]</scope>
    <source>
        <strain evidence="3 4">TFA</strain>
    </source>
</reference>
<feature type="domain" description="Ubiquinol-cytochrome c chaperone" evidence="2">
    <location>
        <begin position="39"/>
        <end position="168"/>
    </location>
</feature>
<protein>
    <submittedName>
        <fullName evidence="3">CBP3 protein</fullName>
    </submittedName>
</protein>
<dbReference type="AlphaFoldDB" id="A0AA86GJL1"/>
<evidence type="ECO:0000313" key="4">
    <source>
        <dbReference type="Proteomes" id="UP000058599"/>
    </source>
</evidence>
<dbReference type="InterPro" id="IPR021150">
    <property type="entry name" value="Ubiq_cyt_c_chap"/>
</dbReference>
<dbReference type="RefSeq" id="WP_067180167.1">
    <property type="nucleotide sequence ID" value="NZ_CP012199.1"/>
</dbReference>
<proteinExistence type="inferred from homology"/>
<accession>A0AA86GJL1</accession>